<organism evidence="1 2">
    <name type="scientific">Photobacterium piscicola</name>
    <dbReference type="NCBI Taxonomy" id="1378299"/>
    <lineage>
        <taxon>Bacteria</taxon>
        <taxon>Pseudomonadati</taxon>
        <taxon>Pseudomonadota</taxon>
        <taxon>Gammaproteobacteria</taxon>
        <taxon>Vibrionales</taxon>
        <taxon>Vibrionaceae</taxon>
        <taxon>Photobacterium</taxon>
    </lineage>
</organism>
<protein>
    <submittedName>
        <fullName evidence="1">Uncharacterized protein</fullName>
    </submittedName>
</protein>
<evidence type="ECO:0000313" key="2">
    <source>
        <dbReference type="Proteomes" id="UP001339429"/>
    </source>
</evidence>
<evidence type="ECO:0000313" key="1">
    <source>
        <dbReference type="EMBL" id="MEC6897879.1"/>
    </source>
</evidence>
<reference evidence="1 2" key="1">
    <citation type="submission" date="2024-01" db="EMBL/GenBank/DDBJ databases">
        <title>Active colonisers of the gastrointestinal tract of Atlantic salmon farmed in a warm water region.</title>
        <authorList>
            <person name="Bowman J.P."/>
        </authorList>
    </citation>
    <scope>NUCLEOTIDE SEQUENCE [LARGE SCALE GENOMIC DNA]</scope>
    <source>
        <strain evidence="1 2">S4MW1</strain>
    </source>
</reference>
<accession>A0ABU6LE91</accession>
<name>A0ABU6LE91_9GAMM</name>
<comment type="caution">
    <text evidence="1">The sequence shown here is derived from an EMBL/GenBank/DDBJ whole genome shotgun (WGS) entry which is preliminary data.</text>
</comment>
<proteinExistence type="predicted"/>
<sequence length="51" mass="6274">MSDLINFPISHNDFLRINRTVKQLQHYLRARIDNDEMMQFFNQMDPDMLFL</sequence>
<keyword evidence="2" id="KW-1185">Reference proteome</keyword>
<dbReference type="RefSeq" id="WP_327779402.1">
    <property type="nucleotide sequence ID" value="NZ_JAYXUD010000002.1"/>
</dbReference>
<dbReference type="EMBL" id="JAYXUD010000002">
    <property type="protein sequence ID" value="MEC6897879.1"/>
    <property type="molecule type" value="Genomic_DNA"/>
</dbReference>
<dbReference type="Proteomes" id="UP001339429">
    <property type="component" value="Unassembled WGS sequence"/>
</dbReference>
<gene>
    <name evidence="1" type="ORF">VXS00_04400</name>
</gene>